<feature type="transmembrane region" description="Helical" evidence="1">
    <location>
        <begin position="510"/>
        <end position="534"/>
    </location>
</feature>
<sequence length="605" mass="63027">MAVALTMARMKVSILRHAAKGQQGGMTASAAVLGALLAGGMIWLAFLGGDWLAAAYTVWALGWIIGPVFSGGGDETLRPEFFTLLGLRPQRMAAGLLVAAFVGVAPAVSLLALAGLVVAGAREGVVGALVAVPAMVLQLAVFVLLSKVTVALLGLALGSRIGAIGAGLVNGVILAFLGQIWVFMVALGQGGQIPEFVRYLPSGWGLLAVQGEYLALAAMVVLIVLLLAAWAALLTRRTGRSRPSTRGRRPMRAATPHGAVIAKELRTWTRDLVRNHQLAFAFTYGVAFAAVPLLVGIPQMLPLAGPLFIMMAAAMTANTYGTDGTAHWLTLMTPGASDVRGRQLAWLAAVGPVGLVLAVVCTAAVGGPWPLVMAATFALLGGAVGLVPLMSVVGLVPGIDPKNRGGNPLRTSEDDGSATGMAYLMLVLVAVAAAPAVTVAVFFGWWGVPAGLLTGGLCWWGLGLLAERRLTAQGPELLQLMRTGRRADTGAKGSDTFELPESMSRTQRTIVMICASLGAIPLFPQGIVAIAFMANGRLDQSWFLATHVSPGLRWPVAIGFVLLGLGMYGTALWLWLRAKKAEKAEKAEKVAGEVTDTDKLAAQHH</sequence>
<comment type="caution">
    <text evidence="2">The sequence shown here is derived from an EMBL/GenBank/DDBJ whole genome shotgun (WGS) entry which is preliminary data.</text>
</comment>
<keyword evidence="1" id="KW-0812">Transmembrane</keyword>
<evidence type="ECO:0000313" key="2">
    <source>
        <dbReference type="EMBL" id="MCP2360846.1"/>
    </source>
</evidence>
<organism evidence="2 3">
    <name type="scientific">Nonomuraea thailandensis</name>
    <dbReference type="NCBI Taxonomy" id="1188745"/>
    <lineage>
        <taxon>Bacteria</taxon>
        <taxon>Bacillati</taxon>
        <taxon>Actinomycetota</taxon>
        <taxon>Actinomycetes</taxon>
        <taxon>Streptosporangiales</taxon>
        <taxon>Streptosporangiaceae</taxon>
        <taxon>Nonomuraea</taxon>
    </lineage>
</organism>
<feature type="transmembrane region" description="Helical" evidence="1">
    <location>
        <begin position="52"/>
        <end position="72"/>
    </location>
</feature>
<feature type="transmembrane region" description="Helical" evidence="1">
    <location>
        <begin position="303"/>
        <end position="323"/>
    </location>
</feature>
<feature type="transmembrane region" description="Helical" evidence="1">
    <location>
        <begin position="554"/>
        <end position="576"/>
    </location>
</feature>
<feature type="transmembrane region" description="Helical" evidence="1">
    <location>
        <begin position="93"/>
        <end position="119"/>
    </location>
</feature>
<feature type="transmembrane region" description="Helical" evidence="1">
    <location>
        <begin position="213"/>
        <end position="234"/>
    </location>
</feature>
<evidence type="ECO:0000256" key="1">
    <source>
        <dbReference type="SAM" id="Phobius"/>
    </source>
</evidence>
<keyword evidence="1" id="KW-1133">Transmembrane helix</keyword>
<proteinExistence type="predicted"/>
<feature type="transmembrane region" description="Helical" evidence="1">
    <location>
        <begin position="344"/>
        <end position="365"/>
    </location>
</feature>
<feature type="transmembrane region" description="Helical" evidence="1">
    <location>
        <begin position="448"/>
        <end position="466"/>
    </location>
</feature>
<accession>A0A9X2GL49</accession>
<feature type="transmembrane region" description="Helical" evidence="1">
    <location>
        <begin position="278"/>
        <end position="297"/>
    </location>
</feature>
<dbReference type="RefSeq" id="WP_253749132.1">
    <property type="nucleotide sequence ID" value="NZ_BAABKA010000108.1"/>
</dbReference>
<dbReference type="AlphaFoldDB" id="A0A9X2GL49"/>
<feature type="transmembrane region" description="Helical" evidence="1">
    <location>
        <begin position="26"/>
        <end position="46"/>
    </location>
</feature>
<feature type="transmembrane region" description="Helical" evidence="1">
    <location>
        <begin position="371"/>
        <end position="399"/>
    </location>
</feature>
<evidence type="ECO:0000313" key="3">
    <source>
        <dbReference type="Proteomes" id="UP001139648"/>
    </source>
</evidence>
<keyword evidence="1" id="KW-0472">Membrane</keyword>
<feature type="transmembrane region" description="Helical" evidence="1">
    <location>
        <begin position="168"/>
        <end position="193"/>
    </location>
</feature>
<dbReference type="Proteomes" id="UP001139648">
    <property type="component" value="Unassembled WGS sequence"/>
</dbReference>
<protein>
    <submittedName>
        <fullName evidence="2">ABC-2 type transport system permease protein</fullName>
    </submittedName>
</protein>
<reference evidence="2" key="1">
    <citation type="submission" date="2022-06" db="EMBL/GenBank/DDBJ databases">
        <title>Sequencing the genomes of 1000 actinobacteria strains.</title>
        <authorList>
            <person name="Klenk H.-P."/>
        </authorList>
    </citation>
    <scope>NUCLEOTIDE SEQUENCE</scope>
    <source>
        <strain evidence="2">DSM 46694</strain>
    </source>
</reference>
<name>A0A9X2GL49_9ACTN</name>
<keyword evidence="3" id="KW-1185">Reference proteome</keyword>
<gene>
    <name evidence="2" type="ORF">HD597_007866</name>
</gene>
<feature type="transmembrane region" description="Helical" evidence="1">
    <location>
        <begin position="420"/>
        <end position="442"/>
    </location>
</feature>
<dbReference type="EMBL" id="JAMZEB010000002">
    <property type="protein sequence ID" value="MCP2360846.1"/>
    <property type="molecule type" value="Genomic_DNA"/>
</dbReference>
<feature type="transmembrane region" description="Helical" evidence="1">
    <location>
        <begin position="125"/>
        <end position="156"/>
    </location>
</feature>